<keyword evidence="1" id="KW-0805">Transcription regulation</keyword>
<feature type="region of interest" description="VHIID" evidence="3">
    <location>
        <begin position="212"/>
        <end position="277"/>
    </location>
</feature>
<dbReference type="PROSITE" id="PS50985">
    <property type="entry name" value="GRAS"/>
    <property type="match status" value="1"/>
</dbReference>
<feature type="short sequence motif" description="VHIID" evidence="3">
    <location>
        <begin position="243"/>
        <end position="247"/>
    </location>
</feature>
<dbReference type="OrthoDB" id="757063at2759"/>
<dbReference type="InterPro" id="IPR005202">
    <property type="entry name" value="TF_GRAS"/>
</dbReference>
<proteinExistence type="inferred from homology"/>
<keyword evidence="2" id="KW-0804">Transcription</keyword>
<dbReference type="EMBL" id="JACGCM010001456">
    <property type="protein sequence ID" value="KAF6154744.1"/>
    <property type="molecule type" value="Genomic_DNA"/>
</dbReference>
<sequence>MMKGEFELVHETSHDLIQPHVLQWDYNPIGFSMSVRPMINTQYGEVTEKFEVSDWMEHVTKQFSDVSSGSFQIENMSSGENFNGSDDSRPRKSVRRNYGDGSEEELQWSKGVFVNHTDFVENGGSKGLNKLDEVGLNLLTLLLECAVAISINNLGEAQRMLLELTQLASPYGASCAERVVAYFSMAMSSRVMNSWLGIYSPLINHKNIHCAFQFFNNISPFIKFAHFTSNQAILEAFHQRDRVHIIDLDIMQGLQWPALFHILATRVEGPPHLRMTGMGTSMDLLVETGKQLSNFAKRLGMSFEFHPIAEKFSDINLSMVQTQRGETVAVHWLQHVLYNATGPDWKTMNLLQQLQPRVITLVEQDITHSGSFLDRFVGSLHYYSTIFDSLGASLACDDPSRHRVEHCLLYREINNILAIGGPARSGEEKFNHWRAELVRHCFAQVPMSGNSMAQAQLILNMFPPTHGYTLVQGDGSLRLGWKDTSLYTASAWTSQAST</sequence>
<name>A0A7J7MIY8_9MAGN</name>
<feature type="region of interest" description="Disordered" evidence="4">
    <location>
        <begin position="77"/>
        <end position="102"/>
    </location>
</feature>
<feature type="short sequence motif" description="LXXLL motif" evidence="3">
    <location>
        <begin position="333"/>
        <end position="337"/>
    </location>
</feature>
<dbReference type="Pfam" id="PF03514">
    <property type="entry name" value="GRAS"/>
    <property type="match status" value="1"/>
</dbReference>
<comment type="caution">
    <text evidence="5">The sequence shown here is derived from an EMBL/GenBank/DDBJ whole genome shotgun (WGS) entry which is preliminary data.</text>
</comment>
<dbReference type="Proteomes" id="UP000541444">
    <property type="component" value="Unassembled WGS sequence"/>
</dbReference>
<evidence type="ECO:0000313" key="5">
    <source>
        <dbReference type="EMBL" id="KAF6154744.1"/>
    </source>
</evidence>
<protein>
    <submittedName>
        <fullName evidence="5">Uncharacterized protein</fullName>
    </submittedName>
</protein>
<feature type="region of interest" description="SAW" evidence="3">
    <location>
        <begin position="418"/>
        <end position="493"/>
    </location>
</feature>
<evidence type="ECO:0000256" key="4">
    <source>
        <dbReference type="SAM" id="MobiDB-lite"/>
    </source>
</evidence>
<dbReference type="PANTHER" id="PTHR31636">
    <property type="entry name" value="OSJNBA0084A10.13 PROTEIN-RELATED"/>
    <property type="match status" value="1"/>
</dbReference>
<gene>
    <name evidence="5" type="ORF">GIB67_032356</name>
</gene>
<evidence type="ECO:0000256" key="1">
    <source>
        <dbReference type="ARBA" id="ARBA00023015"/>
    </source>
</evidence>
<comment type="similarity">
    <text evidence="3">Belongs to the GRAS family.</text>
</comment>
<keyword evidence="6" id="KW-1185">Reference proteome</keyword>
<comment type="caution">
    <text evidence="3">Lacks conserved residue(s) required for the propagation of feature annotation.</text>
</comment>
<accession>A0A7J7MIY8</accession>
<reference evidence="5 6" key="1">
    <citation type="journal article" date="2020" name="IScience">
        <title>Genome Sequencing of the Endangered Kingdonia uniflora (Circaeasteraceae, Ranunculales) Reveals Potential Mechanisms of Evolutionary Specialization.</title>
        <authorList>
            <person name="Sun Y."/>
            <person name="Deng T."/>
            <person name="Zhang A."/>
            <person name="Moore M.J."/>
            <person name="Landis J.B."/>
            <person name="Lin N."/>
            <person name="Zhang H."/>
            <person name="Zhang X."/>
            <person name="Huang J."/>
            <person name="Zhang X."/>
            <person name="Sun H."/>
            <person name="Wang H."/>
        </authorList>
    </citation>
    <scope>NUCLEOTIDE SEQUENCE [LARGE SCALE GENOMIC DNA]</scope>
    <source>
        <strain evidence="5">TB1705</strain>
        <tissue evidence="5">Leaf</tissue>
    </source>
</reference>
<evidence type="ECO:0000313" key="6">
    <source>
        <dbReference type="Proteomes" id="UP000541444"/>
    </source>
</evidence>
<organism evidence="5 6">
    <name type="scientific">Kingdonia uniflora</name>
    <dbReference type="NCBI Taxonomy" id="39325"/>
    <lineage>
        <taxon>Eukaryota</taxon>
        <taxon>Viridiplantae</taxon>
        <taxon>Streptophyta</taxon>
        <taxon>Embryophyta</taxon>
        <taxon>Tracheophyta</taxon>
        <taxon>Spermatophyta</taxon>
        <taxon>Magnoliopsida</taxon>
        <taxon>Ranunculales</taxon>
        <taxon>Circaeasteraceae</taxon>
        <taxon>Kingdonia</taxon>
    </lineage>
</organism>
<dbReference type="AlphaFoldDB" id="A0A7J7MIY8"/>
<evidence type="ECO:0000256" key="3">
    <source>
        <dbReference type="PROSITE-ProRule" id="PRU01191"/>
    </source>
</evidence>
<evidence type="ECO:0000256" key="2">
    <source>
        <dbReference type="ARBA" id="ARBA00023163"/>
    </source>
</evidence>